<evidence type="ECO:0000259" key="14">
    <source>
        <dbReference type="PROSITE" id="PS50862"/>
    </source>
</evidence>
<keyword evidence="4 13" id="KW-0963">Cytoplasm</keyword>
<evidence type="ECO:0000256" key="11">
    <source>
        <dbReference type="ARBA" id="ARBA00023146"/>
    </source>
</evidence>
<dbReference type="AlphaFoldDB" id="A0A1F5AHT1"/>
<proteinExistence type="inferred from homology"/>
<reference evidence="15 16" key="1">
    <citation type="journal article" date="2016" name="Nat. Commun.">
        <title>Thousands of microbial genomes shed light on interconnected biogeochemical processes in an aquifer system.</title>
        <authorList>
            <person name="Anantharaman K."/>
            <person name="Brown C.T."/>
            <person name="Hug L.A."/>
            <person name="Sharon I."/>
            <person name="Castelle C.J."/>
            <person name="Probst A.J."/>
            <person name="Thomas B.C."/>
            <person name="Singh A."/>
            <person name="Wilkins M.J."/>
            <person name="Karaoz U."/>
            <person name="Brodie E.L."/>
            <person name="Williams K.H."/>
            <person name="Hubbard S.S."/>
            <person name="Banfield J.F."/>
        </authorList>
    </citation>
    <scope>NUCLEOTIDE SEQUENCE [LARGE SCALE GENOMIC DNA]</scope>
</reference>
<evidence type="ECO:0000256" key="8">
    <source>
        <dbReference type="ARBA" id="ARBA00022840"/>
    </source>
</evidence>
<feature type="binding site" evidence="13">
    <location>
        <position position="254"/>
    </location>
    <ligand>
        <name>Mg(2+)</name>
        <dbReference type="ChEBI" id="CHEBI:18420"/>
        <note>shared with beta subunit</note>
    </ligand>
</feature>
<dbReference type="InterPro" id="IPR045864">
    <property type="entry name" value="aa-tRNA-synth_II/BPL/LPL"/>
</dbReference>
<evidence type="ECO:0000256" key="6">
    <source>
        <dbReference type="ARBA" id="ARBA00022723"/>
    </source>
</evidence>
<dbReference type="GO" id="GO:0000287">
    <property type="term" value="F:magnesium ion binding"/>
    <property type="evidence" value="ECO:0007669"/>
    <property type="project" value="UniProtKB-UniRule"/>
</dbReference>
<comment type="catalytic activity">
    <reaction evidence="12 13">
        <text>tRNA(Phe) + L-phenylalanine + ATP = L-phenylalanyl-tRNA(Phe) + AMP + diphosphate + H(+)</text>
        <dbReference type="Rhea" id="RHEA:19413"/>
        <dbReference type="Rhea" id="RHEA-COMP:9668"/>
        <dbReference type="Rhea" id="RHEA-COMP:9699"/>
        <dbReference type="ChEBI" id="CHEBI:15378"/>
        <dbReference type="ChEBI" id="CHEBI:30616"/>
        <dbReference type="ChEBI" id="CHEBI:33019"/>
        <dbReference type="ChEBI" id="CHEBI:58095"/>
        <dbReference type="ChEBI" id="CHEBI:78442"/>
        <dbReference type="ChEBI" id="CHEBI:78531"/>
        <dbReference type="ChEBI" id="CHEBI:456215"/>
        <dbReference type="EC" id="6.1.1.20"/>
    </reaction>
</comment>
<dbReference type="PANTHER" id="PTHR11538">
    <property type="entry name" value="PHENYLALANYL-TRNA SYNTHETASE"/>
    <property type="match status" value="1"/>
</dbReference>
<dbReference type="GO" id="GO:0005737">
    <property type="term" value="C:cytoplasm"/>
    <property type="evidence" value="ECO:0007669"/>
    <property type="project" value="UniProtKB-SubCell"/>
</dbReference>
<dbReference type="STRING" id="1797291.A2V47_03185"/>
<gene>
    <name evidence="13" type="primary">pheS</name>
    <name evidence="15" type="ORF">A2V47_03185</name>
</gene>
<dbReference type="GO" id="GO:0004826">
    <property type="term" value="F:phenylalanine-tRNA ligase activity"/>
    <property type="evidence" value="ECO:0007669"/>
    <property type="project" value="UniProtKB-UniRule"/>
</dbReference>
<dbReference type="CDD" id="cd00496">
    <property type="entry name" value="PheRS_alpha_core"/>
    <property type="match status" value="1"/>
</dbReference>
<protein>
    <recommendedName>
        <fullName evidence="13">Phenylalanine--tRNA ligase alpha subunit</fullName>
        <ecNumber evidence="13">6.1.1.20</ecNumber>
    </recommendedName>
    <alternativeName>
        <fullName evidence="13">Phenylalanyl-tRNA synthetase alpha subunit</fullName>
        <shortName evidence="13">PheRS</shortName>
    </alternativeName>
</protein>
<keyword evidence="7 13" id="KW-0547">Nucleotide-binding</keyword>
<dbReference type="EMBL" id="MEYH01000004">
    <property type="protein sequence ID" value="OGD17467.1"/>
    <property type="molecule type" value="Genomic_DNA"/>
</dbReference>
<comment type="subcellular location">
    <subcellularLocation>
        <location evidence="1 13">Cytoplasm</location>
    </subcellularLocation>
</comment>
<dbReference type="Pfam" id="PF02912">
    <property type="entry name" value="Phe_tRNA-synt_N"/>
    <property type="match status" value="1"/>
</dbReference>
<dbReference type="FunFam" id="3.30.930.10:FF:000003">
    <property type="entry name" value="Phenylalanine--tRNA ligase alpha subunit"/>
    <property type="match status" value="1"/>
</dbReference>
<evidence type="ECO:0000256" key="4">
    <source>
        <dbReference type="ARBA" id="ARBA00022490"/>
    </source>
</evidence>
<dbReference type="InterPro" id="IPR022911">
    <property type="entry name" value="Phe_tRNA_ligase_alpha1_bac"/>
</dbReference>
<evidence type="ECO:0000256" key="5">
    <source>
        <dbReference type="ARBA" id="ARBA00022598"/>
    </source>
</evidence>
<keyword evidence="8 13" id="KW-0067">ATP-binding</keyword>
<evidence type="ECO:0000256" key="1">
    <source>
        <dbReference type="ARBA" id="ARBA00004496"/>
    </source>
</evidence>
<keyword evidence="6 13" id="KW-0479">Metal-binding</keyword>
<evidence type="ECO:0000256" key="13">
    <source>
        <dbReference type="HAMAP-Rule" id="MF_00281"/>
    </source>
</evidence>
<comment type="subunit">
    <text evidence="3 13">Tetramer of two alpha and two beta subunits.</text>
</comment>
<dbReference type="GO" id="GO:0006432">
    <property type="term" value="P:phenylalanyl-tRNA aminoacylation"/>
    <property type="evidence" value="ECO:0007669"/>
    <property type="project" value="UniProtKB-UniRule"/>
</dbReference>
<dbReference type="Gene3D" id="3.30.930.10">
    <property type="entry name" value="Bira Bifunctional Protein, Domain 2"/>
    <property type="match status" value="1"/>
</dbReference>
<dbReference type="EC" id="6.1.1.20" evidence="13"/>
<keyword evidence="9 13" id="KW-0460">Magnesium</keyword>
<dbReference type="SUPFAM" id="SSF55681">
    <property type="entry name" value="Class II aaRS and biotin synthetases"/>
    <property type="match status" value="1"/>
</dbReference>
<accession>A0A1F5AHT1</accession>
<evidence type="ECO:0000256" key="2">
    <source>
        <dbReference type="ARBA" id="ARBA00010207"/>
    </source>
</evidence>
<name>A0A1F5AHT1_9BACT</name>
<keyword evidence="10 13" id="KW-0648">Protein biosynthesis</keyword>
<feature type="domain" description="Aminoacyl-transfer RNA synthetases class-II family profile" evidence="14">
    <location>
        <begin position="113"/>
        <end position="330"/>
    </location>
</feature>
<dbReference type="Proteomes" id="UP000177701">
    <property type="component" value="Unassembled WGS sequence"/>
</dbReference>
<comment type="caution">
    <text evidence="15">The sequence shown here is derived from an EMBL/GenBank/DDBJ whole genome shotgun (WGS) entry which is preliminary data.</text>
</comment>
<dbReference type="InterPro" id="IPR010978">
    <property type="entry name" value="tRNA-bd_arm"/>
</dbReference>
<comment type="similarity">
    <text evidence="2 13">Belongs to the class-II aminoacyl-tRNA synthetase family. Phe-tRNA synthetase alpha subunit type 1 subfamily.</text>
</comment>
<dbReference type="GO" id="GO:0005524">
    <property type="term" value="F:ATP binding"/>
    <property type="evidence" value="ECO:0007669"/>
    <property type="project" value="UniProtKB-UniRule"/>
</dbReference>
<dbReference type="SUPFAM" id="SSF46589">
    <property type="entry name" value="tRNA-binding arm"/>
    <property type="match status" value="1"/>
</dbReference>
<evidence type="ECO:0000313" key="15">
    <source>
        <dbReference type="EMBL" id="OGD17467.1"/>
    </source>
</evidence>
<keyword evidence="5 13" id="KW-0436">Ligase</keyword>
<sequence length="339" mass="38832">MENKIKEIKKKIVSELNRIKDLKDIEKLRVECLGRRGVVTLLLRKLGMLSPEERPKAGQLLNQTKGEIEELLKTKEVEIEKLESEKKLQGEGVDITFPGRKIDKGTIHPINLVLREIEEIFLSLGFKMEEGPEVELDYYNFEALNIPKDHPARDDQDSFYITKDILLRPQTSPVQIRTMENQKPPVRIIATGKCYRRDATDSTHSPMFHQIEGLAVDKDITFGDLKGILTVFVHRMFGKDRKVRFRPGYFPFVEPGAEVDVSCLLCEGKGCRSCGYVGWLEIMGAGSVHPRVLEMVGYDPEEYSGFAFGMGAERIAMLKYGINDIRLFFENDLRFLKQF</sequence>
<comment type="cofactor">
    <cofactor evidence="13">
        <name>Mg(2+)</name>
        <dbReference type="ChEBI" id="CHEBI:18420"/>
    </cofactor>
    <text evidence="13">Binds 2 magnesium ions per tetramer.</text>
</comment>
<evidence type="ECO:0000256" key="12">
    <source>
        <dbReference type="ARBA" id="ARBA00049255"/>
    </source>
</evidence>
<dbReference type="PROSITE" id="PS50862">
    <property type="entry name" value="AA_TRNA_LIGASE_II"/>
    <property type="match status" value="1"/>
</dbReference>
<evidence type="ECO:0000256" key="9">
    <source>
        <dbReference type="ARBA" id="ARBA00022842"/>
    </source>
</evidence>
<evidence type="ECO:0000313" key="16">
    <source>
        <dbReference type="Proteomes" id="UP000177701"/>
    </source>
</evidence>
<evidence type="ECO:0000256" key="10">
    <source>
        <dbReference type="ARBA" id="ARBA00022917"/>
    </source>
</evidence>
<dbReference type="Pfam" id="PF01409">
    <property type="entry name" value="tRNA-synt_2d"/>
    <property type="match status" value="1"/>
</dbReference>
<organism evidence="15 16">
    <name type="scientific">Candidatus Sediminicultor quintus</name>
    <dbReference type="NCBI Taxonomy" id="1797291"/>
    <lineage>
        <taxon>Bacteria</taxon>
        <taxon>Pseudomonadati</taxon>
        <taxon>Atribacterota</taxon>
        <taxon>Candidatus Phoenicimicrobiia</taxon>
        <taxon>Candidatus Pheonicimicrobiales</taxon>
        <taxon>Candidatus Phoenicimicrobiaceae</taxon>
        <taxon>Candidatus Sediminicultor</taxon>
    </lineage>
</organism>
<keyword evidence="11 13" id="KW-0030">Aminoacyl-tRNA synthetase</keyword>
<dbReference type="HAMAP" id="MF_00281">
    <property type="entry name" value="Phe_tRNA_synth_alpha1"/>
    <property type="match status" value="1"/>
</dbReference>
<evidence type="ECO:0000256" key="3">
    <source>
        <dbReference type="ARBA" id="ARBA00011209"/>
    </source>
</evidence>
<dbReference type="GO" id="GO:0000049">
    <property type="term" value="F:tRNA binding"/>
    <property type="evidence" value="ECO:0007669"/>
    <property type="project" value="InterPro"/>
</dbReference>
<evidence type="ECO:0000256" key="7">
    <source>
        <dbReference type="ARBA" id="ARBA00022741"/>
    </source>
</evidence>
<dbReference type="InterPro" id="IPR004188">
    <property type="entry name" value="Phe-tRNA_ligase_II_N"/>
</dbReference>
<dbReference type="InterPro" id="IPR002319">
    <property type="entry name" value="Phenylalanyl-tRNA_Synthase"/>
</dbReference>
<dbReference type="InterPro" id="IPR006195">
    <property type="entry name" value="aa-tRNA-synth_II"/>
</dbReference>
<dbReference type="PANTHER" id="PTHR11538:SF41">
    <property type="entry name" value="PHENYLALANINE--TRNA LIGASE, MITOCHONDRIAL"/>
    <property type="match status" value="1"/>
</dbReference>